<protein>
    <submittedName>
        <fullName evidence="2">RimJ/RimL family protein N-acetyltransferase</fullName>
    </submittedName>
</protein>
<dbReference type="InterPro" id="IPR051531">
    <property type="entry name" value="N-acetyltransferase"/>
</dbReference>
<gene>
    <name evidence="2" type="ORF">EV199_1142</name>
</gene>
<dbReference type="AlphaFoldDB" id="A0A4Q7N2S2"/>
<dbReference type="PANTHER" id="PTHR43792:SF13">
    <property type="entry name" value="ACETYLTRANSFERASE"/>
    <property type="match status" value="1"/>
</dbReference>
<dbReference type="Gene3D" id="3.40.630.30">
    <property type="match status" value="1"/>
</dbReference>
<comment type="caution">
    <text evidence="2">The sequence shown here is derived from an EMBL/GenBank/DDBJ whole genome shotgun (WGS) entry which is preliminary data.</text>
</comment>
<name>A0A4Q7N2S2_9BACT</name>
<feature type="domain" description="N-acetyltransferase" evidence="1">
    <location>
        <begin position="24"/>
        <end position="169"/>
    </location>
</feature>
<accession>A0A4Q7N2S2</accession>
<organism evidence="2 3">
    <name type="scientific">Pseudobacter ginsenosidimutans</name>
    <dbReference type="NCBI Taxonomy" id="661488"/>
    <lineage>
        <taxon>Bacteria</taxon>
        <taxon>Pseudomonadati</taxon>
        <taxon>Bacteroidota</taxon>
        <taxon>Chitinophagia</taxon>
        <taxon>Chitinophagales</taxon>
        <taxon>Chitinophagaceae</taxon>
        <taxon>Pseudobacter</taxon>
    </lineage>
</organism>
<dbReference type="PROSITE" id="PS51186">
    <property type="entry name" value="GNAT"/>
    <property type="match status" value="1"/>
</dbReference>
<proteinExistence type="predicted"/>
<sequence>MLETARLHILPLNVPALELYLQGNNLFELEQGLTLTNRSVHTDVRRYVNSITLPCMRKAPEDHFLFFTFWLVIEKNTRLVVAEMGFKGVPNPAGVVEIGYGTVEGARNKGFMTEAVAAVIAWSSKRQDISTVLAETAKTNTASIRVLQKNGFEQYDQKGDMLWWRTIFAQKSGFTPV</sequence>
<dbReference type="SUPFAM" id="SSF55729">
    <property type="entry name" value="Acyl-CoA N-acyltransferases (Nat)"/>
    <property type="match status" value="1"/>
</dbReference>
<dbReference type="Proteomes" id="UP000293874">
    <property type="component" value="Unassembled WGS sequence"/>
</dbReference>
<dbReference type="GO" id="GO:0016747">
    <property type="term" value="F:acyltransferase activity, transferring groups other than amino-acyl groups"/>
    <property type="evidence" value="ECO:0007669"/>
    <property type="project" value="InterPro"/>
</dbReference>
<dbReference type="EMBL" id="SGXA01000001">
    <property type="protein sequence ID" value="RZS75279.1"/>
    <property type="molecule type" value="Genomic_DNA"/>
</dbReference>
<dbReference type="InterPro" id="IPR000182">
    <property type="entry name" value="GNAT_dom"/>
</dbReference>
<dbReference type="PANTHER" id="PTHR43792">
    <property type="entry name" value="GNAT FAMILY, PUTATIVE (AFU_ORTHOLOGUE AFUA_3G00765)-RELATED-RELATED"/>
    <property type="match status" value="1"/>
</dbReference>
<evidence type="ECO:0000313" key="2">
    <source>
        <dbReference type="EMBL" id="RZS75279.1"/>
    </source>
</evidence>
<dbReference type="OrthoDB" id="9811523at2"/>
<evidence type="ECO:0000259" key="1">
    <source>
        <dbReference type="PROSITE" id="PS51186"/>
    </source>
</evidence>
<dbReference type="Pfam" id="PF13302">
    <property type="entry name" value="Acetyltransf_3"/>
    <property type="match status" value="1"/>
</dbReference>
<dbReference type="InterPro" id="IPR016181">
    <property type="entry name" value="Acyl_CoA_acyltransferase"/>
</dbReference>
<keyword evidence="2" id="KW-0808">Transferase</keyword>
<keyword evidence="3" id="KW-1185">Reference proteome</keyword>
<evidence type="ECO:0000313" key="3">
    <source>
        <dbReference type="Proteomes" id="UP000293874"/>
    </source>
</evidence>
<dbReference type="RefSeq" id="WP_130539660.1">
    <property type="nucleotide sequence ID" value="NZ_CP042431.1"/>
</dbReference>
<reference evidence="2 3" key="1">
    <citation type="submission" date="2019-02" db="EMBL/GenBank/DDBJ databases">
        <title>Genomic Encyclopedia of Type Strains, Phase IV (KMG-IV): sequencing the most valuable type-strain genomes for metagenomic binning, comparative biology and taxonomic classification.</title>
        <authorList>
            <person name="Goeker M."/>
        </authorList>
    </citation>
    <scope>NUCLEOTIDE SEQUENCE [LARGE SCALE GENOMIC DNA]</scope>
    <source>
        <strain evidence="2 3">DSM 18116</strain>
    </source>
</reference>